<evidence type="ECO:0000256" key="2">
    <source>
        <dbReference type="ARBA" id="ARBA00022722"/>
    </source>
</evidence>
<keyword evidence="5" id="KW-0460">Magnesium</keyword>
<dbReference type="Gene3D" id="3.40.50.1010">
    <property type="entry name" value="5'-nuclease"/>
    <property type="match status" value="1"/>
</dbReference>
<dbReference type="EMBL" id="QEFD01000152">
    <property type="protein sequence ID" value="PVU75243.1"/>
    <property type="molecule type" value="Genomic_DNA"/>
</dbReference>
<proteinExistence type="predicted"/>
<sequence length="127" mass="14545">MANKGICLDTDILIDAFKSDVRKIIGYYTTCINLYEFLRGLAFIGKDLDEFKLWIEINLNVLCIDNNSLKVASKIYAELRKKGEIIEDPDLLIASICIANNLPLITHNKKHFKRLEKFGLKVVDKVE</sequence>
<protein>
    <submittedName>
        <fullName evidence="7">Type II toxin-antitoxin system VapC family toxin</fullName>
    </submittedName>
</protein>
<dbReference type="GO" id="GO:0004540">
    <property type="term" value="F:RNA nuclease activity"/>
    <property type="evidence" value="ECO:0007669"/>
    <property type="project" value="TreeGrafter"/>
</dbReference>
<keyword evidence="2" id="KW-0540">Nuclease</keyword>
<dbReference type="SUPFAM" id="SSF88723">
    <property type="entry name" value="PIN domain-like"/>
    <property type="match status" value="1"/>
</dbReference>
<evidence type="ECO:0000259" key="6">
    <source>
        <dbReference type="Pfam" id="PF01850"/>
    </source>
</evidence>
<dbReference type="OMA" id="IIGYYTT"/>
<dbReference type="PANTHER" id="PTHR42740">
    <property type="entry name" value="RIBONUCLEASE VAPC3"/>
    <property type="match status" value="1"/>
</dbReference>
<dbReference type="Pfam" id="PF01850">
    <property type="entry name" value="PIN"/>
    <property type="match status" value="1"/>
</dbReference>
<dbReference type="FunFam" id="3.40.50.1010:FF:000103">
    <property type="entry name" value="PilT protein domain protein"/>
    <property type="match status" value="1"/>
</dbReference>
<accession>A0A2T9X571</accession>
<evidence type="ECO:0000313" key="8">
    <source>
        <dbReference type="Proteomes" id="UP000245638"/>
    </source>
</evidence>
<evidence type="ECO:0000256" key="4">
    <source>
        <dbReference type="ARBA" id="ARBA00022801"/>
    </source>
</evidence>
<evidence type="ECO:0000313" key="7">
    <source>
        <dbReference type="EMBL" id="PVU75243.1"/>
    </source>
</evidence>
<feature type="domain" description="PIN" evidence="6">
    <location>
        <begin position="6"/>
        <end position="116"/>
    </location>
</feature>
<dbReference type="PANTHER" id="PTHR42740:SF1">
    <property type="entry name" value="RIBONUCLEASE VAPC3"/>
    <property type="match status" value="1"/>
</dbReference>
<dbReference type="Proteomes" id="UP000245638">
    <property type="component" value="Unassembled WGS sequence"/>
</dbReference>
<keyword evidence="1" id="KW-1277">Toxin-antitoxin system</keyword>
<keyword evidence="4" id="KW-0378">Hydrolase</keyword>
<dbReference type="GO" id="GO:0046872">
    <property type="term" value="F:metal ion binding"/>
    <property type="evidence" value="ECO:0007669"/>
    <property type="project" value="UniProtKB-KW"/>
</dbReference>
<dbReference type="AlphaFoldDB" id="A0A2T9X571"/>
<evidence type="ECO:0000256" key="3">
    <source>
        <dbReference type="ARBA" id="ARBA00022723"/>
    </source>
</evidence>
<dbReference type="GO" id="GO:0016787">
    <property type="term" value="F:hydrolase activity"/>
    <property type="evidence" value="ECO:0007669"/>
    <property type="project" value="UniProtKB-KW"/>
</dbReference>
<dbReference type="RefSeq" id="WP_013775014.1">
    <property type="nucleotide sequence ID" value="NC_015518.1"/>
</dbReference>
<dbReference type="InterPro" id="IPR051749">
    <property type="entry name" value="PINc/VapC_TA_RNase"/>
</dbReference>
<reference evidence="7 8" key="1">
    <citation type="journal article" date="2015" name="Appl. Environ. Microbiol.">
        <title>Nanoarchaeota, Their Sulfolobales Host, and Nanoarchaeota Virus Distribution across Yellowstone National Park Hot Springs.</title>
        <authorList>
            <person name="Munson-McGee J.H."/>
            <person name="Field E.K."/>
            <person name="Bateson M."/>
            <person name="Rooney C."/>
            <person name="Stepanauskas R."/>
            <person name="Young M.J."/>
        </authorList>
    </citation>
    <scope>NUCLEOTIDE SEQUENCE [LARGE SCALE GENOMIC DNA]</scope>
    <source>
        <strain evidence="7">SCGC AC-742_N10</strain>
    </source>
</reference>
<evidence type="ECO:0000256" key="5">
    <source>
        <dbReference type="ARBA" id="ARBA00022842"/>
    </source>
</evidence>
<name>A0A2T9X571_9CREN</name>
<dbReference type="InterPro" id="IPR002716">
    <property type="entry name" value="PIN_dom"/>
</dbReference>
<organism evidence="7 8">
    <name type="scientific">Acidianus hospitalis</name>
    <dbReference type="NCBI Taxonomy" id="563177"/>
    <lineage>
        <taxon>Archaea</taxon>
        <taxon>Thermoproteota</taxon>
        <taxon>Thermoprotei</taxon>
        <taxon>Sulfolobales</taxon>
        <taxon>Sulfolobaceae</taxon>
        <taxon>Acidianus</taxon>
    </lineage>
</organism>
<evidence type="ECO:0000256" key="1">
    <source>
        <dbReference type="ARBA" id="ARBA00022649"/>
    </source>
</evidence>
<comment type="caution">
    <text evidence="7">The sequence shown here is derived from an EMBL/GenBank/DDBJ whole genome shotgun (WGS) entry which is preliminary data.</text>
</comment>
<keyword evidence="3" id="KW-0479">Metal-binding</keyword>
<gene>
    <name evidence="7" type="ORF">DDW13_05205</name>
</gene>
<dbReference type="CDD" id="cd09881">
    <property type="entry name" value="PIN_VapC4-5_FitB-like"/>
    <property type="match status" value="1"/>
</dbReference>
<dbReference type="InterPro" id="IPR029060">
    <property type="entry name" value="PIN-like_dom_sf"/>
</dbReference>